<dbReference type="Proteomes" id="UP001552299">
    <property type="component" value="Unassembled WGS sequence"/>
</dbReference>
<dbReference type="InterPro" id="IPR001005">
    <property type="entry name" value="SANT/Myb"/>
</dbReference>
<dbReference type="PANTHER" id="PTHR31499">
    <property type="entry name" value="MYB FAMILY TRANSCRIPTION FACTOR PHL11"/>
    <property type="match status" value="1"/>
</dbReference>
<protein>
    <recommendedName>
        <fullName evidence="6">HTH myb-type domain-containing protein</fullName>
    </recommendedName>
</protein>
<dbReference type="PROSITE" id="PS51294">
    <property type="entry name" value="HTH_MYB"/>
    <property type="match status" value="1"/>
</dbReference>
<accession>A0ABD0U3U3</accession>
<comment type="caution">
    <text evidence="7">The sequence shown here is derived from an EMBL/GenBank/DDBJ whole genome shotgun (WGS) entry which is preliminary data.</text>
</comment>
<dbReference type="Pfam" id="PF00249">
    <property type="entry name" value="Myb_DNA-binding"/>
    <property type="match status" value="1"/>
</dbReference>
<dbReference type="PANTHER" id="PTHR31499:SF6">
    <property type="entry name" value="PROTEIN PHR1-LIKE 2"/>
    <property type="match status" value="1"/>
</dbReference>
<organism evidence="7 8">
    <name type="scientific">Dendrobium thyrsiflorum</name>
    <name type="common">Pinecone-like raceme dendrobium</name>
    <name type="synonym">Orchid</name>
    <dbReference type="NCBI Taxonomy" id="117978"/>
    <lineage>
        <taxon>Eukaryota</taxon>
        <taxon>Viridiplantae</taxon>
        <taxon>Streptophyta</taxon>
        <taxon>Embryophyta</taxon>
        <taxon>Tracheophyta</taxon>
        <taxon>Spermatophyta</taxon>
        <taxon>Magnoliopsida</taxon>
        <taxon>Liliopsida</taxon>
        <taxon>Asparagales</taxon>
        <taxon>Orchidaceae</taxon>
        <taxon>Epidendroideae</taxon>
        <taxon>Malaxideae</taxon>
        <taxon>Dendrobiinae</taxon>
        <taxon>Dendrobium</taxon>
    </lineage>
</organism>
<evidence type="ECO:0000256" key="4">
    <source>
        <dbReference type="ARBA" id="ARBA00023242"/>
    </source>
</evidence>
<evidence type="ECO:0000256" key="1">
    <source>
        <dbReference type="ARBA" id="ARBA00023015"/>
    </source>
</evidence>
<dbReference type="Gene3D" id="1.10.10.60">
    <property type="entry name" value="Homeodomain-like"/>
    <property type="match status" value="1"/>
</dbReference>
<dbReference type="EMBL" id="JANQDX010000018">
    <property type="protein sequence ID" value="KAL0906693.1"/>
    <property type="molecule type" value="Genomic_DNA"/>
</dbReference>
<evidence type="ECO:0000256" key="5">
    <source>
        <dbReference type="SAM" id="MobiDB-lite"/>
    </source>
</evidence>
<feature type="domain" description="HTH myb-type" evidence="6">
    <location>
        <begin position="27"/>
        <end position="87"/>
    </location>
</feature>
<proteinExistence type="predicted"/>
<evidence type="ECO:0000259" key="6">
    <source>
        <dbReference type="PROSITE" id="PS51294"/>
    </source>
</evidence>
<keyword evidence="8" id="KW-1185">Reference proteome</keyword>
<evidence type="ECO:0000256" key="2">
    <source>
        <dbReference type="ARBA" id="ARBA00023125"/>
    </source>
</evidence>
<reference evidence="7 8" key="1">
    <citation type="journal article" date="2024" name="Plant Biotechnol. J.">
        <title>Dendrobium thyrsiflorum genome and its molecular insights into genes involved in important horticultural traits.</title>
        <authorList>
            <person name="Chen B."/>
            <person name="Wang J.Y."/>
            <person name="Zheng P.J."/>
            <person name="Li K.L."/>
            <person name="Liang Y.M."/>
            <person name="Chen X.F."/>
            <person name="Zhang C."/>
            <person name="Zhao X."/>
            <person name="He X."/>
            <person name="Zhang G.Q."/>
            <person name="Liu Z.J."/>
            <person name="Xu Q."/>
        </authorList>
    </citation>
    <scope>NUCLEOTIDE SEQUENCE [LARGE SCALE GENOMIC DNA]</scope>
    <source>
        <strain evidence="7">GZMU011</strain>
    </source>
</reference>
<dbReference type="InterPro" id="IPR009057">
    <property type="entry name" value="Homeodomain-like_sf"/>
</dbReference>
<dbReference type="InterPro" id="IPR025756">
    <property type="entry name" value="Myb_CC_LHEQLE"/>
</dbReference>
<dbReference type="AlphaFoldDB" id="A0ABD0U3U3"/>
<dbReference type="FunFam" id="1.10.10.60:FF:000002">
    <property type="entry name" value="Myb family transcription factor"/>
    <property type="match status" value="1"/>
</dbReference>
<dbReference type="InterPro" id="IPR017930">
    <property type="entry name" value="Myb_dom"/>
</dbReference>
<dbReference type="SUPFAM" id="SSF46689">
    <property type="entry name" value="Homeodomain-like"/>
    <property type="match status" value="1"/>
</dbReference>
<name>A0ABD0U3U3_DENTH</name>
<evidence type="ECO:0000256" key="3">
    <source>
        <dbReference type="ARBA" id="ARBA00023163"/>
    </source>
</evidence>
<gene>
    <name evidence="7" type="ORF">M5K25_025207</name>
</gene>
<keyword evidence="2" id="KW-0238">DNA-binding</keyword>
<dbReference type="InterPro" id="IPR046955">
    <property type="entry name" value="PHR1-like"/>
</dbReference>
<keyword evidence="1" id="KW-0805">Transcription regulation</keyword>
<evidence type="ECO:0000313" key="7">
    <source>
        <dbReference type="EMBL" id="KAL0906693.1"/>
    </source>
</evidence>
<dbReference type="NCBIfam" id="TIGR01557">
    <property type="entry name" value="myb_SHAQKYF"/>
    <property type="match status" value="1"/>
</dbReference>
<dbReference type="InterPro" id="IPR006447">
    <property type="entry name" value="Myb_dom_plants"/>
</dbReference>
<keyword evidence="4" id="KW-0539">Nucleus</keyword>
<feature type="region of interest" description="Disordered" evidence="5">
    <location>
        <begin position="92"/>
        <end position="115"/>
    </location>
</feature>
<dbReference type="Pfam" id="PF14379">
    <property type="entry name" value="Myb_CC_LHEQLE"/>
    <property type="match status" value="1"/>
</dbReference>
<keyword evidence="3" id="KW-0804">Transcription</keyword>
<sequence>MYIKGGEFVGTLEGTNLPGDATLVLTSDPKPRLRWTAELHDRFIDAVAQLGGPEKATPKTIMRLMNIKGLTLYHLKSHLQKYRMGKQSLKELENSNDASGALESRGSMTSTTSTQVTHEFNDGCNEAMRVQMELQRRLHEQLEVQKSLQLRIEAQGKYLQSILDRACNALVDPNLTEIGIDAIKQQFTEFPNRNINGGISYEPIKLPSLSENAGAFPEDKPWKRLQRMTECSVESCLTSTGSPGGASPFCSKLGLKKRPHPMLCNGNLQAGIGVHEDDMWMC</sequence>
<feature type="compositionally biased region" description="Polar residues" evidence="5">
    <location>
        <begin position="106"/>
        <end position="115"/>
    </location>
</feature>
<dbReference type="GO" id="GO:0003677">
    <property type="term" value="F:DNA binding"/>
    <property type="evidence" value="ECO:0007669"/>
    <property type="project" value="UniProtKB-KW"/>
</dbReference>
<evidence type="ECO:0000313" key="8">
    <source>
        <dbReference type="Proteomes" id="UP001552299"/>
    </source>
</evidence>